<dbReference type="PANTHER" id="PTHR11717:SF7">
    <property type="entry name" value="LOW MOLECULAR WEIGHT PHOSPHOTYROSINE PROTEIN PHOSPHATASE"/>
    <property type="match status" value="1"/>
</dbReference>
<name>A0A3N4U7G5_9BURK</name>
<evidence type="ECO:0000256" key="1">
    <source>
        <dbReference type="ARBA" id="ARBA00011063"/>
    </source>
</evidence>
<feature type="domain" description="Phosphotyrosine protein phosphatase I" evidence="6">
    <location>
        <begin position="5"/>
        <end position="155"/>
    </location>
</feature>
<comment type="similarity">
    <text evidence="1">Belongs to the low molecular weight phosphotyrosine protein phosphatase family.</text>
</comment>
<dbReference type="InterPro" id="IPR036196">
    <property type="entry name" value="Ptyr_pPase_sf"/>
</dbReference>
<dbReference type="InterPro" id="IPR017867">
    <property type="entry name" value="Tyr_phospatase_low_mol_wt"/>
</dbReference>
<evidence type="ECO:0000313" key="7">
    <source>
        <dbReference type="EMBL" id="RPE66706.1"/>
    </source>
</evidence>
<accession>A0A3N4U7G5</accession>
<keyword evidence="8" id="KW-1185">Reference proteome</keyword>
<sequence length="172" mass="19221">MSTPLRITFVCLGNICRSPTAHGVLRRKLAEAGLADWVRVDSAGTHGHWHAGKPPDERAQEHARQRGYELSDLRARPLTEADFEASTLVLVMDWDNLALAEQMAPPAHRRKIRRLTEFCRRYDSPVVPDPYYGGEEGFEQVLDLIEDACEGLIAHLQQRLAARPADSLGGLN</sequence>
<dbReference type="RefSeq" id="WP_245968818.1">
    <property type="nucleotide sequence ID" value="NZ_RKQL01000004.1"/>
</dbReference>
<dbReference type="SUPFAM" id="SSF52788">
    <property type="entry name" value="Phosphotyrosine protein phosphatases I"/>
    <property type="match status" value="1"/>
</dbReference>
<feature type="active site" description="Nucleophile" evidence="5">
    <location>
        <position position="11"/>
    </location>
</feature>
<evidence type="ECO:0000256" key="5">
    <source>
        <dbReference type="PIRSR" id="PIRSR617867-1"/>
    </source>
</evidence>
<evidence type="ECO:0000256" key="3">
    <source>
        <dbReference type="ARBA" id="ARBA00022801"/>
    </source>
</evidence>
<dbReference type="InterPro" id="IPR050438">
    <property type="entry name" value="LMW_PTPase"/>
</dbReference>
<organism evidence="7 8">
    <name type="scientific">Tibeticola sediminis</name>
    <dbReference type="NCBI Taxonomy" id="1917811"/>
    <lineage>
        <taxon>Bacteria</taxon>
        <taxon>Pseudomonadati</taxon>
        <taxon>Pseudomonadota</taxon>
        <taxon>Betaproteobacteria</taxon>
        <taxon>Burkholderiales</taxon>
        <taxon>Comamonadaceae</taxon>
        <taxon>Tibeticola</taxon>
    </lineage>
</organism>
<dbReference type="CDD" id="cd16343">
    <property type="entry name" value="LMWPTP"/>
    <property type="match status" value="1"/>
</dbReference>
<dbReference type="Pfam" id="PF01451">
    <property type="entry name" value="LMWPc"/>
    <property type="match status" value="1"/>
</dbReference>
<dbReference type="EMBL" id="RKQL01000004">
    <property type="protein sequence ID" value="RPE66706.1"/>
    <property type="molecule type" value="Genomic_DNA"/>
</dbReference>
<evidence type="ECO:0000313" key="8">
    <source>
        <dbReference type="Proteomes" id="UP000272193"/>
    </source>
</evidence>
<evidence type="ECO:0000256" key="2">
    <source>
        <dbReference type="ARBA" id="ARBA00013064"/>
    </source>
</evidence>
<reference evidence="7 8" key="1">
    <citation type="submission" date="2018-11" db="EMBL/GenBank/DDBJ databases">
        <title>Genomic Encyclopedia of Type Strains, Phase IV (KMG-IV): sequencing the most valuable type-strain genomes for metagenomic binning, comparative biology and taxonomic classification.</title>
        <authorList>
            <person name="Goeker M."/>
        </authorList>
    </citation>
    <scope>NUCLEOTIDE SEQUENCE [LARGE SCALE GENOMIC DNA]</scope>
    <source>
        <strain evidence="7 8">DSM 101684</strain>
    </source>
</reference>
<dbReference type="PRINTS" id="PR00719">
    <property type="entry name" value="LMWPTPASE"/>
</dbReference>
<evidence type="ECO:0000256" key="4">
    <source>
        <dbReference type="ARBA" id="ARBA00022912"/>
    </source>
</evidence>
<feature type="active site" evidence="5">
    <location>
        <position position="17"/>
    </location>
</feature>
<keyword evidence="4" id="KW-0904">Protein phosphatase</keyword>
<protein>
    <recommendedName>
        <fullName evidence="2">protein-tyrosine-phosphatase</fullName>
        <ecNumber evidence="2">3.1.3.48</ecNumber>
    </recommendedName>
</protein>
<dbReference type="GO" id="GO:0004725">
    <property type="term" value="F:protein tyrosine phosphatase activity"/>
    <property type="evidence" value="ECO:0007669"/>
    <property type="project" value="UniProtKB-EC"/>
</dbReference>
<dbReference type="EC" id="3.1.3.48" evidence="2"/>
<evidence type="ECO:0000259" key="6">
    <source>
        <dbReference type="SMART" id="SM00226"/>
    </source>
</evidence>
<dbReference type="Proteomes" id="UP000272193">
    <property type="component" value="Unassembled WGS sequence"/>
</dbReference>
<gene>
    <name evidence="7" type="ORF">EDC62_1778</name>
</gene>
<dbReference type="InterPro" id="IPR023485">
    <property type="entry name" value="Ptyr_pPase"/>
</dbReference>
<feature type="active site" description="Proton donor" evidence="5">
    <location>
        <position position="129"/>
    </location>
</feature>
<dbReference type="AlphaFoldDB" id="A0A3N4U7G5"/>
<comment type="caution">
    <text evidence="7">The sequence shown here is derived from an EMBL/GenBank/DDBJ whole genome shotgun (WGS) entry which is preliminary data.</text>
</comment>
<dbReference type="PANTHER" id="PTHR11717">
    <property type="entry name" value="LOW MOLECULAR WEIGHT PROTEIN TYROSINE PHOSPHATASE"/>
    <property type="match status" value="1"/>
</dbReference>
<dbReference type="SMART" id="SM00226">
    <property type="entry name" value="LMWPc"/>
    <property type="match status" value="1"/>
</dbReference>
<keyword evidence="3" id="KW-0378">Hydrolase</keyword>
<dbReference type="Gene3D" id="3.40.50.2300">
    <property type="match status" value="1"/>
</dbReference>
<dbReference type="FunFam" id="3.40.50.2300:FF:000113">
    <property type="entry name" value="Low molecular weight protein-tyrosine-phosphatase"/>
    <property type="match status" value="1"/>
</dbReference>
<proteinExistence type="inferred from homology"/>